<protein>
    <submittedName>
        <fullName evidence="1">Uncharacterized protein</fullName>
    </submittedName>
</protein>
<accession>A0A1H3R601</accession>
<evidence type="ECO:0000313" key="1">
    <source>
        <dbReference type="EMBL" id="SDZ21080.1"/>
    </source>
</evidence>
<dbReference type="EMBL" id="FNQC01000007">
    <property type="protein sequence ID" value="SDZ21080.1"/>
    <property type="molecule type" value="Genomic_DNA"/>
</dbReference>
<name>A0A1H3R601_9BACT</name>
<organism evidence="1 2">
    <name type="scientific">Rhodonellum ikkaensis</name>
    <dbReference type="NCBI Taxonomy" id="336829"/>
    <lineage>
        <taxon>Bacteria</taxon>
        <taxon>Pseudomonadati</taxon>
        <taxon>Bacteroidota</taxon>
        <taxon>Cytophagia</taxon>
        <taxon>Cytophagales</taxon>
        <taxon>Cytophagaceae</taxon>
        <taxon>Rhodonellum</taxon>
    </lineage>
</organism>
<evidence type="ECO:0000313" key="2">
    <source>
        <dbReference type="Proteomes" id="UP000199663"/>
    </source>
</evidence>
<reference evidence="1 2" key="1">
    <citation type="submission" date="2016-10" db="EMBL/GenBank/DDBJ databases">
        <authorList>
            <person name="Varghese N."/>
            <person name="Submissions S."/>
        </authorList>
    </citation>
    <scope>NUCLEOTIDE SEQUENCE [LARGE SCALE GENOMIC DNA]</scope>
    <source>
        <strain evidence="1 2">DSM 17997</strain>
    </source>
</reference>
<gene>
    <name evidence="1" type="ORF">SAMN05444412_107214</name>
</gene>
<keyword evidence="2" id="KW-1185">Reference proteome</keyword>
<proteinExistence type="predicted"/>
<comment type="caution">
    <text evidence="1">The sequence shown here is derived from an EMBL/GenBank/DDBJ whole genome shotgun (WGS) entry which is preliminary data.</text>
</comment>
<dbReference type="Proteomes" id="UP000199663">
    <property type="component" value="Unassembled WGS sequence"/>
</dbReference>
<sequence length="50" mass="5628">MKLDNLMKQKRQPVTAPTQKWRFSGSIKLCASIKVSAWLTVKCSEIATFG</sequence>